<keyword evidence="2" id="KW-1003">Cell membrane</keyword>
<evidence type="ECO:0000256" key="6">
    <source>
        <dbReference type="ARBA" id="ARBA00043993"/>
    </source>
</evidence>
<dbReference type="PANTHER" id="PTHR30509:SF8">
    <property type="entry name" value="INNER MEMBRANE PROTEIN YCCS"/>
    <property type="match status" value="1"/>
</dbReference>
<evidence type="ECO:0000256" key="4">
    <source>
        <dbReference type="ARBA" id="ARBA00022989"/>
    </source>
</evidence>
<feature type="domain" description="Integral membrane bound transporter" evidence="10">
    <location>
        <begin position="405"/>
        <end position="527"/>
    </location>
</feature>
<feature type="transmembrane region" description="Helical" evidence="8">
    <location>
        <begin position="486"/>
        <end position="504"/>
    </location>
</feature>
<evidence type="ECO:0000259" key="9">
    <source>
        <dbReference type="Pfam" id="PF12805"/>
    </source>
</evidence>
<comment type="subcellular location">
    <subcellularLocation>
        <location evidence="1">Cell membrane</location>
        <topology evidence="1">Multi-pass membrane protein</topology>
    </subcellularLocation>
</comment>
<dbReference type="RefSeq" id="WP_095916724.1">
    <property type="nucleotide sequence ID" value="NZ_CP022388.1"/>
</dbReference>
<reference evidence="12" key="1">
    <citation type="submission" date="2017-06" db="EMBL/GenBank/DDBJ databases">
        <title>Capnocytophaga spp. assemblies.</title>
        <authorList>
            <person name="Gulvik C.A."/>
        </authorList>
    </citation>
    <scope>NUCLEOTIDE SEQUENCE [LARGE SCALE GENOMIC DNA]</scope>
    <source>
        <strain evidence="12">H5594</strain>
    </source>
</reference>
<protein>
    <submittedName>
        <fullName evidence="11">FUSC family protein</fullName>
    </submittedName>
</protein>
<feature type="transmembrane region" description="Helical" evidence="8">
    <location>
        <begin position="88"/>
        <end position="104"/>
    </location>
</feature>
<keyword evidence="4 8" id="KW-1133">Transmembrane helix</keyword>
<evidence type="ECO:0000259" key="10">
    <source>
        <dbReference type="Pfam" id="PF13515"/>
    </source>
</evidence>
<proteinExistence type="inferred from homology"/>
<keyword evidence="5 8" id="KW-0472">Membrane</keyword>
<organism evidence="11 12">
    <name type="scientific">Capnocytophaga canimorsus</name>
    <dbReference type="NCBI Taxonomy" id="28188"/>
    <lineage>
        <taxon>Bacteria</taxon>
        <taxon>Pseudomonadati</taxon>
        <taxon>Bacteroidota</taxon>
        <taxon>Flavobacteriia</taxon>
        <taxon>Flavobacteriales</taxon>
        <taxon>Flavobacteriaceae</taxon>
        <taxon>Capnocytophaga</taxon>
    </lineage>
</organism>
<feature type="transmembrane region" description="Helical" evidence="8">
    <location>
        <begin position="135"/>
        <end position="157"/>
    </location>
</feature>
<gene>
    <name evidence="11" type="ORF">CGC56_02380</name>
</gene>
<keyword evidence="7" id="KW-0175">Coiled coil</keyword>
<dbReference type="Pfam" id="PF13515">
    <property type="entry name" value="FUSC_2"/>
    <property type="match status" value="1"/>
</dbReference>
<feature type="transmembrane region" description="Helical" evidence="8">
    <location>
        <begin position="396"/>
        <end position="413"/>
    </location>
</feature>
<dbReference type="Proteomes" id="UP000243136">
    <property type="component" value="Chromosome"/>
</dbReference>
<feature type="transmembrane region" description="Helical" evidence="8">
    <location>
        <begin position="63"/>
        <end position="82"/>
    </location>
</feature>
<evidence type="ECO:0000313" key="11">
    <source>
        <dbReference type="EMBL" id="ATA91114.1"/>
    </source>
</evidence>
<dbReference type="InterPro" id="IPR032692">
    <property type="entry name" value="YccS_N"/>
</dbReference>
<keyword evidence="3 8" id="KW-0812">Transmembrane</keyword>
<dbReference type="Pfam" id="PF12805">
    <property type="entry name" value="FUSC-like"/>
    <property type="match status" value="1"/>
</dbReference>
<sequence>MFTEIKKFLTSFSFFKGILKTIALLVPIAFGWYCGDIAAGIAVGMTIVVISPSDIPGNRKHHIGGLMIATLLAMLSSFLVNITYPNQNILLLTIFGLTFFNAYISLYGYRASMVAISGLFSIATTLAHIRTGTDIYLHLVYVFLGGFWFIALVLLYVNIKPRQYSEQLLGKCFSLTADFFSVRADLLMSENRESGFKRMIDLQTQLNENYEKLREELLDSRSKSGRTNYLHRQFLMFIELVDIFELALAHPVQYEKLDHQFGKNKAILKPFSDFLKELSRQLNQMSVYIGSRKKIKLSNELGNLLTLISEIIKEVENKQLQHENNDTLLTLKNFQDYLENQYKSIKAIRVIFENYYQKDFTKNEEKAYRKFVSIQDYSLKRLKDHLSWKSSFFRHALRLSITILVAYLIGQTFSLQNAYWIIFTVFIIMRPGFGLTKQRSLKRIYGTFVGGAIAFIIIYTLPYPNLYAVIGVLAMPFAFGLIQENYTTGSVFVTISVVFLYALHTPDVYNVLQYRILDTLIGATLAATANYFILPWWEHHSFNETIEKSIQANINYLKAFKNALNTGSGITNAYKYSRKEAFLRLSNLNASFQRMMQEPKSKQKDSSVYKIAVIQQSFLATIASLGIRLNNENLSLPKSAVNLAIDDIIMTLEISTHFLRESESQLQNTVKNNNLSASKSISKTKTMLISNEMPLHDVYLYNEQINYLHTLAENLLQAVKKRK</sequence>
<evidence type="ECO:0000256" key="5">
    <source>
        <dbReference type="ARBA" id="ARBA00023136"/>
    </source>
</evidence>
<dbReference type="AlphaFoldDB" id="A0A250G1A3"/>
<feature type="transmembrane region" description="Helical" evidence="8">
    <location>
        <begin position="516"/>
        <end position="537"/>
    </location>
</feature>
<feature type="transmembrane region" description="Helical" evidence="8">
    <location>
        <begin position="448"/>
        <end position="474"/>
    </location>
</feature>
<feature type="transmembrane region" description="Helical" evidence="8">
    <location>
        <begin position="22"/>
        <end position="51"/>
    </location>
</feature>
<evidence type="ECO:0000256" key="7">
    <source>
        <dbReference type="SAM" id="Coils"/>
    </source>
</evidence>
<name>A0A250G1A3_9FLAO</name>
<accession>A0A250G1A3</accession>
<dbReference type="PANTHER" id="PTHR30509">
    <property type="entry name" value="P-HYDROXYBENZOIC ACID EFFLUX PUMP SUBUNIT-RELATED"/>
    <property type="match status" value="1"/>
</dbReference>
<dbReference type="EMBL" id="CP022388">
    <property type="protein sequence ID" value="ATA91114.1"/>
    <property type="molecule type" value="Genomic_DNA"/>
</dbReference>
<evidence type="ECO:0000256" key="8">
    <source>
        <dbReference type="SAM" id="Phobius"/>
    </source>
</evidence>
<feature type="coiled-coil region" evidence="7">
    <location>
        <begin position="196"/>
        <end position="223"/>
    </location>
</feature>
<evidence type="ECO:0000313" key="12">
    <source>
        <dbReference type="Proteomes" id="UP000243136"/>
    </source>
</evidence>
<evidence type="ECO:0000256" key="3">
    <source>
        <dbReference type="ARBA" id="ARBA00022692"/>
    </source>
</evidence>
<dbReference type="GO" id="GO:0005886">
    <property type="term" value="C:plasma membrane"/>
    <property type="evidence" value="ECO:0007669"/>
    <property type="project" value="UniProtKB-SubCell"/>
</dbReference>
<dbReference type="InterPro" id="IPR049453">
    <property type="entry name" value="Memb_transporter_dom"/>
</dbReference>
<evidence type="ECO:0000256" key="1">
    <source>
        <dbReference type="ARBA" id="ARBA00004651"/>
    </source>
</evidence>
<evidence type="ECO:0000256" key="2">
    <source>
        <dbReference type="ARBA" id="ARBA00022475"/>
    </source>
</evidence>
<comment type="similarity">
    <text evidence="6">Belongs to the YccS/YhfK family.</text>
</comment>
<feature type="domain" description="Integral membrane protein YccS N-terminal" evidence="9">
    <location>
        <begin position="68"/>
        <end position="340"/>
    </location>
</feature>
<feature type="transmembrane region" description="Helical" evidence="8">
    <location>
        <begin position="419"/>
        <end position="436"/>
    </location>
</feature>